<feature type="compositionally biased region" description="Polar residues" evidence="1">
    <location>
        <begin position="1"/>
        <end position="12"/>
    </location>
</feature>
<feature type="compositionally biased region" description="Basic and acidic residues" evidence="1">
    <location>
        <begin position="15"/>
        <end position="26"/>
    </location>
</feature>
<dbReference type="AlphaFoldDB" id="Q72WS1"/>
<evidence type="ECO:0000313" key="3">
    <source>
        <dbReference type="Proteomes" id="UP000002194"/>
    </source>
</evidence>
<accession>Q72WS1</accession>
<dbReference type="HOGENOM" id="CLU_2896833_0_0_7"/>
<sequence length="62" mass="7249">MNQTQDTRFMKNQRNKWDIASRETEQKPPPSPCRILATYFIGRTILVLNQQGGFILDLSSFF</sequence>
<gene>
    <name evidence="2" type="ordered locus">DVUA0018</name>
</gene>
<keyword evidence="2" id="KW-0614">Plasmid</keyword>
<proteinExistence type="predicted"/>
<evidence type="ECO:0000313" key="2">
    <source>
        <dbReference type="EMBL" id="AAS94432.1"/>
    </source>
</evidence>
<organism evidence="2 3">
    <name type="scientific">Nitratidesulfovibrio vulgaris (strain ATCC 29579 / DSM 644 / CCUG 34227 / NCIMB 8303 / VKM B-1760 / Hildenborough)</name>
    <name type="common">Desulfovibrio vulgaris</name>
    <dbReference type="NCBI Taxonomy" id="882"/>
    <lineage>
        <taxon>Bacteria</taxon>
        <taxon>Pseudomonadati</taxon>
        <taxon>Thermodesulfobacteriota</taxon>
        <taxon>Desulfovibrionia</taxon>
        <taxon>Desulfovibrionales</taxon>
        <taxon>Desulfovibrionaceae</taxon>
        <taxon>Nitratidesulfovibrio</taxon>
    </lineage>
</organism>
<dbReference type="EnsemblBacteria" id="AAS94432">
    <property type="protein sequence ID" value="AAS94432"/>
    <property type="gene ID" value="DVUA0018"/>
</dbReference>
<dbReference type="EMBL" id="AE017286">
    <property type="protein sequence ID" value="AAS94432.1"/>
    <property type="molecule type" value="Genomic_DNA"/>
</dbReference>
<name>Q72WS1_NITV2</name>
<dbReference type="Proteomes" id="UP000002194">
    <property type="component" value="Plasmid pDV"/>
</dbReference>
<protein>
    <submittedName>
        <fullName evidence="2">Uncharacterized protein</fullName>
    </submittedName>
</protein>
<feature type="region of interest" description="Disordered" evidence="1">
    <location>
        <begin position="1"/>
        <end position="30"/>
    </location>
</feature>
<keyword evidence="3" id="KW-1185">Reference proteome</keyword>
<geneLocation type="plasmid" evidence="2 3">
    <name>pDV</name>
</geneLocation>
<reference evidence="2 3" key="1">
    <citation type="journal article" date="2004" name="Nat. Biotechnol.">
        <title>The genome sequence of the anaerobic, sulfate-reducing bacterium Desulfovibrio vulgaris Hildenborough.</title>
        <authorList>
            <person name="Heidelberg J.F."/>
            <person name="Seshadri R."/>
            <person name="Haveman S.A."/>
            <person name="Hemme C.L."/>
            <person name="Paulsen I.T."/>
            <person name="Kolonay J.F."/>
            <person name="Eisen J.A."/>
            <person name="Ward N."/>
            <person name="Methe B."/>
            <person name="Brinkac L.M."/>
            <person name="Daugherty S.C."/>
            <person name="Deboy R.T."/>
            <person name="Dodson R.J."/>
            <person name="Durkin A.S."/>
            <person name="Madupu R."/>
            <person name="Nelson W.C."/>
            <person name="Sullivan S.A."/>
            <person name="Fouts D."/>
            <person name="Haft D.H."/>
            <person name="Selengut J."/>
            <person name="Peterson J.D."/>
            <person name="Davidsen T.M."/>
            <person name="Zafar N."/>
            <person name="Zhou L."/>
            <person name="Radune D."/>
            <person name="Dimitrov G."/>
            <person name="Hance M."/>
            <person name="Tran K."/>
            <person name="Khouri H."/>
            <person name="Gill J."/>
            <person name="Utterback T.R."/>
            <person name="Feldblyum T.V."/>
            <person name="Wall J.D."/>
            <person name="Voordouw G."/>
            <person name="Fraser C.M."/>
        </authorList>
    </citation>
    <scope>NUCLEOTIDE SEQUENCE [LARGE SCALE GENOMIC DNA]</scope>
    <source>
        <strain evidence="3">ATCC 29579 / DSM 644 / NCIMB 8303 / VKM B-1760 / Hildenborough</strain>
        <plasmid evidence="3">pDV</plasmid>
    </source>
</reference>
<dbReference type="KEGG" id="dvu:DVUA0018"/>
<evidence type="ECO:0000256" key="1">
    <source>
        <dbReference type="SAM" id="MobiDB-lite"/>
    </source>
</evidence>